<comment type="function">
    <text evidence="2 17">Acts on leucine, isoleucine and valine.</text>
</comment>
<keyword evidence="8 17" id="KW-0028">Amino-acid biosynthesis</keyword>
<comment type="similarity">
    <text evidence="6 15">Belongs to the class-IV pyridoxal-phosphate-dependent aminotransferase family.</text>
</comment>
<comment type="cofactor">
    <cofactor evidence="1 16">
        <name>pyridoxal 5'-phosphate</name>
        <dbReference type="ChEBI" id="CHEBI:597326"/>
    </cofactor>
</comment>
<dbReference type="NCBIfam" id="TIGR01122">
    <property type="entry name" value="ilvE_I"/>
    <property type="match status" value="1"/>
</dbReference>
<comment type="catalytic activity">
    <reaction evidence="12 17">
        <text>L-valine + 2-oxoglutarate = 3-methyl-2-oxobutanoate + L-glutamate</text>
        <dbReference type="Rhea" id="RHEA:24813"/>
        <dbReference type="ChEBI" id="CHEBI:11851"/>
        <dbReference type="ChEBI" id="CHEBI:16810"/>
        <dbReference type="ChEBI" id="CHEBI:29985"/>
        <dbReference type="ChEBI" id="CHEBI:57762"/>
        <dbReference type="EC" id="2.6.1.42"/>
    </reaction>
</comment>
<dbReference type="InterPro" id="IPR050571">
    <property type="entry name" value="Class-IV_PLP-Dep_Aminotrnsfr"/>
</dbReference>
<dbReference type="GO" id="GO:0009099">
    <property type="term" value="P:L-valine biosynthetic process"/>
    <property type="evidence" value="ECO:0007669"/>
    <property type="project" value="UniProtKB-UniPathway"/>
</dbReference>
<protein>
    <recommendedName>
        <fullName evidence="17">Branched-chain-amino-acid aminotransferase</fullName>
        <shortName evidence="17">BCAT</shortName>
        <ecNumber evidence="17">2.6.1.42</ecNumber>
    </recommendedName>
</protein>
<comment type="catalytic activity">
    <reaction evidence="13 17">
        <text>L-isoleucine + 2-oxoglutarate = (S)-3-methyl-2-oxopentanoate + L-glutamate</text>
        <dbReference type="Rhea" id="RHEA:24801"/>
        <dbReference type="ChEBI" id="CHEBI:16810"/>
        <dbReference type="ChEBI" id="CHEBI:29985"/>
        <dbReference type="ChEBI" id="CHEBI:35146"/>
        <dbReference type="ChEBI" id="CHEBI:58045"/>
        <dbReference type="EC" id="2.6.1.42"/>
    </reaction>
</comment>
<evidence type="ECO:0000256" key="16">
    <source>
        <dbReference type="RuleBase" id="RU004516"/>
    </source>
</evidence>
<gene>
    <name evidence="17 18" type="primary">ilvE</name>
    <name evidence="18" type="ORF">E6H04_11855</name>
</gene>
<evidence type="ECO:0000256" key="17">
    <source>
        <dbReference type="RuleBase" id="RU364094"/>
    </source>
</evidence>
<dbReference type="Gene3D" id="3.30.470.10">
    <property type="match status" value="1"/>
</dbReference>
<keyword evidence="9 17" id="KW-0808">Transferase</keyword>
<dbReference type="InterPro" id="IPR005785">
    <property type="entry name" value="B_amino_transI"/>
</dbReference>
<reference evidence="18 19" key="1">
    <citation type="journal article" date="2019" name="Nat. Microbiol.">
        <title>Mediterranean grassland soil C-N compound turnover is dependent on rainfall and depth, and is mediated by genomically divergent microorganisms.</title>
        <authorList>
            <person name="Diamond S."/>
            <person name="Andeer P.F."/>
            <person name="Li Z."/>
            <person name="Crits-Christoph A."/>
            <person name="Burstein D."/>
            <person name="Anantharaman K."/>
            <person name="Lane K.R."/>
            <person name="Thomas B.C."/>
            <person name="Pan C."/>
            <person name="Northen T.R."/>
            <person name="Banfield J.F."/>
        </authorList>
    </citation>
    <scope>NUCLEOTIDE SEQUENCE [LARGE SCALE GENOMIC DNA]</scope>
    <source>
        <strain evidence="18">NP_7</strain>
    </source>
</reference>
<evidence type="ECO:0000256" key="15">
    <source>
        <dbReference type="RuleBase" id="RU004106"/>
    </source>
</evidence>
<dbReference type="NCBIfam" id="NF006185">
    <property type="entry name" value="PRK08320.1"/>
    <property type="match status" value="1"/>
</dbReference>
<evidence type="ECO:0000256" key="7">
    <source>
        <dbReference type="ARBA" id="ARBA00022576"/>
    </source>
</evidence>
<dbReference type="AlphaFoldDB" id="A0A537J5H4"/>
<keyword evidence="11 17" id="KW-0100">Branched-chain amino acid biosynthesis</keyword>
<dbReference type="SUPFAM" id="SSF56752">
    <property type="entry name" value="D-aminoacid aminotransferase-like PLP-dependent enzymes"/>
    <property type="match status" value="1"/>
</dbReference>
<dbReference type="InterPro" id="IPR018300">
    <property type="entry name" value="Aminotrans_IV_CS"/>
</dbReference>
<dbReference type="FunFam" id="3.30.470.10:FF:000006">
    <property type="entry name" value="Branched-chain-amino-acid aminotransferase"/>
    <property type="match status" value="1"/>
</dbReference>
<dbReference type="GO" id="GO:0009097">
    <property type="term" value="P:isoleucine biosynthetic process"/>
    <property type="evidence" value="ECO:0007669"/>
    <property type="project" value="UniProtKB-UniPathway"/>
</dbReference>
<dbReference type="InterPro" id="IPR043132">
    <property type="entry name" value="BCAT-like_C"/>
</dbReference>
<evidence type="ECO:0000256" key="13">
    <source>
        <dbReference type="ARBA" id="ARBA00048798"/>
    </source>
</evidence>
<evidence type="ECO:0000256" key="9">
    <source>
        <dbReference type="ARBA" id="ARBA00022679"/>
    </source>
</evidence>
<evidence type="ECO:0000313" key="18">
    <source>
        <dbReference type="EMBL" id="TMI78767.1"/>
    </source>
</evidence>
<keyword evidence="7 17" id="KW-0032">Aminotransferase</keyword>
<dbReference type="Proteomes" id="UP000320048">
    <property type="component" value="Unassembled WGS sequence"/>
</dbReference>
<dbReference type="GO" id="GO:0052655">
    <property type="term" value="F:L-valine-2-oxoglutarate transaminase activity"/>
    <property type="evidence" value="ECO:0007669"/>
    <property type="project" value="RHEA"/>
</dbReference>
<evidence type="ECO:0000313" key="19">
    <source>
        <dbReference type="Proteomes" id="UP000320048"/>
    </source>
</evidence>
<evidence type="ECO:0000256" key="12">
    <source>
        <dbReference type="ARBA" id="ARBA00048212"/>
    </source>
</evidence>
<dbReference type="Gene3D" id="3.20.10.10">
    <property type="entry name" value="D-amino Acid Aminotransferase, subunit A, domain 2"/>
    <property type="match status" value="1"/>
</dbReference>
<dbReference type="EC" id="2.6.1.42" evidence="17"/>
<dbReference type="CDD" id="cd01558">
    <property type="entry name" value="D-AAT_like"/>
    <property type="match status" value="1"/>
</dbReference>
<dbReference type="Pfam" id="PF01063">
    <property type="entry name" value="Aminotran_4"/>
    <property type="match status" value="1"/>
</dbReference>
<comment type="caution">
    <text evidence="18">The sequence shown here is derived from an EMBL/GenBank/DDBJ whole genome shotgun (WGS) entry which is preliminary data.</text>
</comment>
<dbReference type="GO" id="GO:0052656">
    <property type="term" value="F:L-isoleucine-2-oxoglutarate transaminase activity"/>
    <property type="evidence" value="ECO:0007669"/>
    <property type="project" value="RHEA"/>
</dbReference>
<evidence type="ECO:0000256" key="4">
    <source>
        <dbReference type="ARBA" id="ARBA00004931"/>
    </source>
</evidence>
<dbReference type="InterPro" id="IPR043131">
    <property type="entry name" value="BCAT-like_N"/>
</dbReference>
<dbReference type="UniPathway" id="UPA00048">
    <property type="reaction ID" value="UER00073"/>
</dbReference>
<evidence type="ECO:0000256" key="3">
    <source>
        <dbReference type="ARBA" id="ARBA00004824"/>
    </source>
</evidence>
<comment type="pathway">
    <text evidence="5 17">Amino-acid biosynthesis; L-leucine biosynthesis; L-leucine from 3-methyl-2-oxobutanoate: step 4/4.</text>
</comment>
<organism evidence="18 19">
    <name type="scientific">Candidatus Segetimicrobium genomatis</name>
    <dbReference type="NCBI Taxonomy" id="2569760"/>
    <lineage>
        <taxon>Bacteria</taxon>
        <taxon>Bacillati</taxon>
        <taxon>Candidatus Sysuimicrobiota</taxon>
        <taxon>Candidatus Sysuimicrobiia</taxon>
        <taxon>Candidatus Sysuimicrobiales</taxon>
        <taxon>Candidatus Segetimicrobiaceae</taxon>
        <taxon>Candidatus Segetimicrobium</taxon>
    </lineage>
</organism>
<evidence type="ECO:0000256" key="10">
    <source>
        <dbReference type="ARBA" id="ARBA00022898"/>
    </source>
</evidence>
<evidence type="ECO:0000256" key="5">
    <source>
        <dbReference type="ARBA" id="ARBA00005072"/>
    </source>
</evidence>
<dbReference type="UniPathway" id="UPA00049">
    <property type="reaction ID" value="UER00062"/>
</dbReference>
<evidence type="ECO:0000256" key="8">
    <source>
        <dbReference type="ARBA" id="ARBA00022605"/>
    </source>
</evidence>
<dbReference type="FunFam" id="3.20.10.10:FF:000002">
    <property type="entry name" value="D-alanine aminotransferase"/>
    <property type="match status" value="1"/>
</dbReference>
<evidence type="ECO:0000256" key="14">
    <source>
        <dbReference type="ARBA" id="ARBA00049229"/>
    </source>
</evidence>
<dbReference type="GO" id="GO:0052654">
    <property type="term" value="F:L-leucine-2-oxoglutarate transaminase activity"/>
    <property type="evidence" value="ECO:0007669"/>
    <property type="project" value="RHEA"/>
</dbReference>
<comment type="catalytic activity">
    <reaction evidence="14 17">
        <text>L-leucine + 2-oxoglutarate = 4-methyl-2-oxopentanoate + L-glutamate</text>
        <dbReference type="Rhea" id="RHEA:18321"/>
        <dbReference type="ChEBI" id="CHEBI:16810"/>
        <dbReference type="ChEBI" id="CHEBI:17865"/>
        <dbReference type="ChEBI" id="CHEBI:29985"/>
        <dbReference type="ChEBI" id="CHEBI:57427"/>
        <dbReference type="EC" id="2.6.1.42"/>
    </reaction>
</comment>
<keyword evidence="10 16" id="KW-0663">Pyridoxal phosphate</keyword>
<dbReference type="PANTHER" id="PTHR42743:SF11">
    <property type="entry name" value="AMINODEOXYCHORISMATE LYASE"/>
    <property type="match status" value="1"/>
</dbReference>
<dbReference type="UniPathway" id="UPA00047">
    <property type="reaction ID" value="UER00058"/>
</dbReference>
<dbReference type="InterPro" id="IPR036038">
    <property type="entry name" value="Aminotransferase-like"/>
</dbReference>
<dbReference type="PROSITE" id="PS00770">
    <property type="entry name" value="AA_TRANSFER_CLASS_4"/>
    <property type="match status" value="1"/>
</dbReference>
<comment type="pathway">
    <text evidence="3 17">Amino-acid biosynthesis; L-isoleucine biosynthesis; L-isoleucine from 2-oxobutanoate: step 4/4.</text>
</comment>
<dbReference type="GO" id="GO:0009098">
    <property type="term" value="P:L-leucine biosynthetic process"/>
    <property type="evidence" value="ECO:0007669"/>
    <property type="project" value="UniProtKB-UniPathway"/>
</dbReference>
<dbReference type="EMBL" id="VBAO01000344">
    <property type="protein sequence ID" value="TMI78767.1"/>
    <property type="molecule type" value="Genomic_DNA"/>
</dbReference>
<evidence type="ECO:0000256" key="6">
    <source>
        <dbReference type="ARBA" id="ARBA00009320"/>
    </source>
</evidence>
<proteinExistence type="inferred from homology"/>
<dbReference type="InterPro" id="IPR001544">
    <property type="entry name" value="Aminotrans_IV"/>
</dbReference>
<evidence type="ECO:0000256" key="1">
    <source>
        <dbReference type="ARBA" id="ARBA00001933"/>
    </source>
</evidence>
<evidence type="ECO:0000256" key="11">
    <source>
        <dbReference type="ARBA" id="ARBA00023304"/>
    </source>
</evidence>
<comment type="pathway">
    <text evidence="4 17">Amino-acid biosynthesis; L-valine biosynthesis; L-valine from pyruvate: step 4/4.</text>
</comment>
<sequence>MGTVIYVNGRFVAKEEATVSVYDHGFLYGDGVFEGIRVYHGRIFKLDAHVDRLFDSAHTLGIQIPLSRPEMTRAIIETVRRTGLRDAYIRPVVSRGPGDLGIDPRKCPRPNVIVIVDTIQLYAEEAYRKGLRMITTSTRQRPVDVLNPRIKTCNYLNNILARMEVNLVGVDEGLMLTTQGYVAECTADNIFIVKSGRVLTPPPHLGILQGVTRQTVLDLCGPLGIPAGEQILTLHDMYGADECFLTGTGAELGPVVELDGRTIGTGRPGPATLRILGAFRELAAREGTPVYEASGAPAST</sequence>
<name>A0A537J5H4_9BACT</name>
<dbReference type="PANTHER" id="PTHR42743">
    <property type="entry name" value="AMINO-ACID AMINOTRANSFERASE"/>
    <property type="match status" value="1"/>
</dbReference>
<evidence type="ECO:0000256" key="2">
    <source>
        <dbReference type="ARBA" id="ARBA00003109"/>
    </source>
</evidence>
<accession>A0A537J5H4</accession>